<name>A0A446BG65_9PEZI</name>
<sequence length="254" mass="28732">MAAPSGDAAPSISPHLDAVAAGLLSYYKLLAELPYLPQDVIATPPEPDGWPEEDRAKFRRLGKSDAAVDLLCHIPYLTSRDFEVNYETLPIDWRSDRVYSFLDQYGALNLTGLEPAGQKLPSNVVSLTEGFNYGRYILLDVDTGMATDYSLLGGPDPMVPEEIWSTGLGWTKYETRPFVELIADWTEKLRSLYWIAIPGRTPYRFKIRPPTGHEDLDQEEARQIYRDHGWGTDNFRAEECRAAMIAWDEEEVRG</sequence>
<gene>
    <name evidence="1" type="ORF">TT172_LOCUS3936</name>
</gene>
<dbReference type="AlphaFoldDB" id="A0A446BG65"/>
<dbReference type="Proteomes" id="UP000289323">
    <property type="component" value="Unassembled WGS sequence"/>
</dbReference>
<evidence type="ECO:0000313" key="2">
    <source>
        <dbReference type="Proteomes" id="UP000289323"/>
    </source>
</evidence>
<reference evidence="1 2" key="1">
    <citation type="submission" date="2018-04" db="EMBL/GenBank/DDBJ databases">
        <authorList>
            <person name="Huttner S."/>
            <person name="Dainat J."/>
        </authorList>
    </citation>
    <scope>NUCLEOTIDE SEQUENCE [LARGE SCALE GENOMIC DNA]</scope>
</reference>
<evidence type="ECO:0000313" key="1">
    <source>
        <dbReference type="EMBL" id="SPQ21517.1"/>
    </source>
</evidence>
<dbReference type="EMBL" id="OUUZ01000008">
    <property type="protein sequence ID" value="SPQ21517.1"/>
    <property type="molecule type" value="Genomic_DNA"/>
</dbReference>
<organism evidence="1 2">
    <name type="scientific">Thermothielavioides terrestris</name>
    <dbReference type="NCBI Taxonomy" id="2587410"/>
    <lineage>
        <taxon>Eukaryota</taxon>
        <taxon>Fungi</taxon>
        <taxon>Dikarya</taxon>
        <taxon>Ascomycota</taxon>
        <taxon>Pezizomycotina</taxon>
        <taxon>Sordariomycetes</taxon>
        <taxon>Sordariomycetidae</taxon>
        <taxon>Sordariales</taxon>
        <taxon>Chaetomiaceae</taxon>
        <taxon>Thermothielavioides</taxon>
    </lineage>
</organism>
<protein>
    <submittedName>
        <fullName evidence="1">68b08558-f54b-4804-9ea9-bad92c34a5dc</fullName>
    </submittedName>
</protein>
<proteinExistence type="predicted"/>
<accession>A0A446BG65</accession>